<keyword evidence="3" id="KW-1185">Reference proteome</keyword>
<evidence type="ECO:0000313" key="3">
    <source>
        <dbReference type="Proteomes" id="UP001054821"/>
    </source>
</evidence>
<sequence>MWVSILISRDLPYGLMVNKGNNYLCGGELYYPAAAGYQLSFIQSIPIEDRIFKHCPCAMVYQQEKEKKKAQEKADNAEKENPPTEIIERERESSANPSNANPRQGEKWPKAPIQGSPWPAEHPSSSHSIEAVHSATTSSFTP</sequence>
<proteinExistence type="predicted"/>
<reference evidence="2 3" key="1">
    <citation type="journal article" date="2022" name="G3 (Bethesda)">
        <title>Whole-genome sequence and methylome profiling of the almond [Prunus dulcis (Mill.) D.A. Webb] cultivar 'Nonpareil'.</title>
        <authorList>
            <person name="D'Amico-Willman K.M."/>
            <person name="Ouma W.Z."/>
            <person name="Meulia T."/>
            <person name="Sideli G.M."/>
            <person name="Gradziel T.M."/>
            <person name="Fresnedo-Ramirez J."/>
        </authorList>
    </citation>
    <scope>NUCLEOTIDE SEQUENCE [LARGE SCALE GENOMIC DNA]</scope>
    <source>
        <strain evidence="2">Clone GOH B32 T37-40</strain>
    </source>
</reference>
<feature type="compositionally biased region" description="Polar residues" evidence="1">
    <location>
        <begin position="123"/>
        <end position="142"/>
    </location>
</feature>
<protein>
    <submittedName>
        <fullName evidence="2">Uncharacterized protein</fullName>
    </submittedName>
</protein>
<evidence type="ECO:0000256" key="1">
    <source>
        <dbReference type="SAM" id="MobiDB-lite"/>
    </source>
</evidence>
<comment type="caution">
    <text evidence="2">The sequence shown here is derived from an EMBL/GenBank/DDBJ whole genome shotgun (WGS) entry which is preliminary data.</text>
</comment>
<organism evidence="2 3">
    <name type="scientific">Prunus dulcis</name>
    <name type="common">Almond</name>
    <name type="synonym">Amygdalus dulcis</name>
    <dbReference type="NCBI Taxonomy" id="3755"/>
    <lineage>
        <taxon>Eukaryota</taxon>
        <taxon>Viridiplantae</taxon>
        <taxon>Streptophyta</taxon>
        <taxon>Embryophyta</taxon>
        <taxon>Tracheophyta</taxon>
        <taxon>Spermatophyta</taxon>
        <taxon>Magnoliopsida</taxon>
        <taxon>eudicotyledons</taxon>
        <taxon>Gunneridae</taxon>
        <taxon>Pentapetalae</taxon>
        <taxon>rosids</taxon>
        <taxon>fabids</taxon>
        <taxon>Rosales</taxon>
        <taxon>Rosaceae</taxon>
        <taxon>Amygdaloideae</taxon>
        <taxon>Amygdaleae</taxon>
        <taxon>Prunus</taxon>
    </lineage>
</organism>
<dbReference type="EMBL" id="JAJFAZ020000008">
    <property type="protein sequence ID" value="KAI5313218.1"/>
    <property type="molecule type" value="Genomic_DNA"/>
</dbReference>
<name>A0AAD4UV36_PRUDU</name>
<dbReference type="AlphaFoldDB" id="A0AAD4UV36"/>
<dbReference type="Proteomes" id="UP001054821">
    <property type="component" value="Chromosome 8"/>
</dbReference>
<gene>
    <name evidence="2" type="ORF">L3X38_042392</name>
</gene>
<feature type="region of interest" description="Disordered" evidence="1">
    <location>
        <begin position="63"/>
        <end position="142"/>
    </location>
</feature>
<feature type="compositionally biased region" description="Basic and acidic residues" evidence="1">
    <location>
        <begin position="63"/>
        <end position="93"/>
    </location>
</feature>
<accession>A0AAD4UV36</accession>
<evidence type="ECO:0000313" key="2">
    <source>
        <dbReference type="EMBL" id="KAI5313218.1"/>
    </source>
</evidence>